<protein>
    <recommendedName>
        <fullName evidence="4">HMG box domain-containing protein</fullName>
    </recommendedName>
</protein>
<evidence type="ECO:0008006" key="4">
    <source>
        <dbReference type="Google" id="ProtNLM"/>
    </source>
</evidence>
<organism evidence="2 3">
    <name type="scientific">Rhodotorula mucilaginosa</name>
    <name type="common">Yeast</name>
    <name type="synonym">Rhodotorula rubra</name>
    <dbReference type="NCBI Taxonomy" id="5537"/>
    <lineage>
        <taxon>Eukaryota</taxon>
        <taxon>Fungi</taxon>
        <taxon>Dikarya</taxon>
        <taxon>Basidiomycota</taxon>
        <taxon>Pucciniomycotina</taxon>
        <taxon>Microbotryomycetes</taxon>
        <taxon>Sporidiobolales</taxon>
        <taxon>Sporidiobolaceae</taxon>
        <taxon>Rhodotorula</taxon>
    </lineage>
</organism>
<reference evidence="2 3" key="1">
    <citation type="submission" date="2020-11" db="EMBL/GenBank/DDBJ databases">
        <title>Kefir isolates.</title>
        <authorList>
            <person name="Marcisauskas S."/>
            <person name="Kim Y."/>
            <person name="Blasche S."/>
        </authorList>
    </citation>
    <scope>NUCLEOTIDE SEQUENCE [LARGE SCALE GENOMIC DNA]</scope>
    <source>
        <strain evidence="2 3">KR</strain>
    </source>
</reference>
<name>A0A9P7B9I3_RHOMI</name>
<evidence type="ECO:0000256" key="1">
    <source>
        <dbReference type="SAM" id="MobiDB-lite"/>
    </source>
</evidence>
<feature type="compositionally biased region" description="Basic residues" evidence="1">
    <location>
        <begin position="9"/>
        <end position="27"/>
    </location>
</feature>
<gene>
    <name evidence="2" type="ORF">C6P46_006380</name>
</gene>
<accession>A0A9P7B9I3</accession>
<evidence type="ECO:0000313" key="2">
    <source>
        <dbReference type="EMBL" id="KAG0665597.1"/>
    </source>
</evidence>
<feature type="region of interest" description="Disordered" evidence="1">
    <location>
        <begin position="1"/>
        <end position="29"/>
    </location>
</feature>
<dbReference type="OrthoDB" id="2521318at2759"/>
<proteinExistence type="predicted"/>
<comment type="caution">
    <text evidence="2">The sequence shown here is derived from an EMBL/GenBank/DDBJ whole genome shotgun (WGS) entry which is preliminary data.</text>
</comment>
<dbReference type="Proteomes" id="UP000777482">
    <property type="component" value="Unassembled WGS sequence"/>
</dbReference>
<evidence type="ECO:0000313" key="3">
    <source>
        <dbReference type="Proteomes" id="UP000777482"/>
    </source>
</evidence>
<dbReference type="SUPFAM" id="SSF47095">
    <property type="entry name" value="HMG-box"/>
    <property type="match status" value="1"/>
</dbReference>
<dbReference type="AlphaFoldDB" id="A0A9P7B9I3"/>
<keyword evidence="3" id="KW-1185">Reference proteome</keyword>
<sequence length="71" mass="7979">MPRNDSTVKKNKVAQPIKRKSATKKGKSSTYNAYMNVKLAELKKADPSLAHKEAFQKAFDAWKAEQKAKAK</sequence>
<dbReference type="EMBL" id="PUHQ01000008">
    <property type="protein sequence ID" value="KAG0665597.1"/>
    <property type="molecule type" value="Genomic_DNA"/>
</dbReference>
<dbReference type="InterPro" id="IPR036910">
    <property type="entry name" value="HMG_box_dom_sf"/>
</dbReference>